<feature type="domain" description="Major facilitator superfamily (MFS) profile" evidence="8">
    <location>
        <begin position="80"/>
        <end position="509"/>
    </location>
</feature>
<dbReference type="InterPro" id="IPR011701">
    <property type="entry name" value="MFS"/>
</dbReference>
<name>A0A9P4I6B3_9PEZI</name>
<evidence type="ECO:0000256" key="6">
    <source>
        <dbReference type="SAM" id="MobiDB-lite"/>
    </source>
</evidence>
<evidence type="ECO:0000313" key="10">
    <source>
        <dbReference type="Proteomes" id="UP000799772"/>
    </source>
</evidence>
<reference evidence="9" key="1">
    <citation type="journal article" date="2020" name="Stud. Mycol.">
        <title>101 Dothideomycetes genomes: a test case for predicting lifestyles and emergence of pathogens.</title>
        <authorList>
            <person name="Haridas S."/>
            <person name="Albert R."/>
            <person name="Binder M."/>
            <person name="Bloem J."/>
            <person name="Labutti K."/>
            <person name="Salamov A."/>
            <person name="Andreopoulos B."/>
            <person name="Baker S."/>
            <person name="Barry K."/>
            <person name="Bills G."/>
            <person name="Bluhm B."/>
            <person name="Cannon C."/>
            <person name="Castanera R."/>
            <person name="Culley D."/>
            <person name="Daum C."/>
            <person name="Ezra D."/>
            <person name="Gonzalez J."/>
            <person name="Henrissat B."/>
            <person name="Kuo A."/>
            <person name="Liang C."/>
            <person name="Lipzen A."/>
            <person name="Lutzoni F."/>
            <person name="Magnuson J."/>
            <person name="Mondo S."/>
            <person name="Nolan M."/>
            <person name="Ohm R."/>
            <person name="Pangilinan J."/>
            <person name="Park H.-J."/>
            <person name="Ramirez L."/>
            <person name="Alfaro M."/>
            <person name="Sun H."/>
            <person name="Tritt A."/>
            <person name="Yoshinaga Y."/>
            <person name="Zwiers L.-H."/>
            <person name="Turgeon B."/>
            <person name="Goodwin S."/>
            <person name="Spatafora J."/>
            <person name="Crous P."/>
            <person name="Grigoriev I."/>
        </authorList>
    </citation>
    <scope>NUCLEOTIDE SEQUENCE</scope>
    <source>
        <strain evidence="9">CBS 133067</strain>
    </source>
</reference>
<evidence type="ECO:0000256" key="5">
    <source>
        <dbReference type="ARBA" id="ARBA00023136"/>
    </source>
</evidence>
<keyword evidence="4 7" id="KW-1133">Transmembrane helix</keyword>
<dbReference type="PANTHER" id="PTHR23502:SF68">
    <property type="entry name" value="MULTIDRUG TRANSPORTER, PUTATIVE (AFU_ORTHOLOGUE AFUA_3G01120)-RELATED"/>
    <property type="match status" value="1"/>
</dbReference>
<dbReference type="InterPro" id="IPR036259">
    <property type="entry name" value="MFS_trans_sf"/>
</dbReference>
<dbReference type="SUPFAM" id="SSF103473">
    <property type="entry name" value="MFS general substrate transporter"/>
    <property type="match status" value="1"/>
</dbReference>
<comment type="similarity">
    <text evidence="2">Belongs to the major facilitator superfamily.</text>
</comment>
<feature type="transmembrane region" description="Helical" evidence="7">
    <location>
        <begin position="347"/>
        <end position="367"/>
    </location>
</feature>
<feature type="transmembrane region" description="Helical" evidence="7">
    <location>
        <begin position="304"/>
        <end position="327"/>
    </location>
</feature>
<feature type="transmembrane region" description="Helical" evidence="7">
    <location>
        <begin position="78"/>
        <end position="98"/>
    </location>
</feature>
<feature type="transmembrane region" description="Helical" evidence="7">
    <location>
        <begin position="415"/>
        <end position="436"/>
    </location>
</feature>
<gene>
    <name evidence="9" type="ORF">NA57DRAFT_49299</name>
</gene>
<feature type="transmembrane region" description="Helical" evidence="7">
    <location>
        <begin position="172"/>
        <end position="194"/>
    </location>
</feature>
<feature type="transmembrane region" description="Helical" evidence="7">
    <location>
        <begin position="145"/>
        <end position="166"/>
    </location>
</feature>
<dbReference type="EMBL" id="ML978141">
    <property type="protein sequence ID" value="KAF2092867.1"/>
    <property type="molecule type" value="Genomic_DNA"/>
</dbReference>
<evidence type="ECO:0000256" key="2">
    <source>
        <dbReference type="ARBA" id="ARBA00008335"/>
    </source>
</evidence>
<dbReference type="PANTHER" id="PTHR23502">
    <property type="entry name" value="MAJOR FACILITATOR SUPERFAMILY"/>
    <property type="match status" value="1"/>
</dbReference>
<comment type="subcellular location">
    <subcellularLocation>
        <location evidence="1">Membrane</location>
        <topology evidence="1">Multi-pass membrane protein</topology>
    </subcellularLocation>
</comment>
<dbReference type="InterPro" id="IPR020846">
    <property type="entry name" value="MFS_dom"/>
</dbReference>
<organism evidence="9 10">
    <name type="scientific">Rhizodiscina lignyota</name>
    <dbReference type="NCBI Taxonomy" id="1504668"/>
    <lineage>
        <taxon>Eukaryota</taxon>
        <taxon>Fungi</taxon>
        <taxon>Dikarya</taxon>
        <taxon>Ascomycota</taxon>
        <taxon>Pezizomycotina</taxon>
        <taxon>Dothideomycetes</taxon>
        <taxon>Pleosporomycetidae</taxon>
        <taxon>Aulographales</taxon>
        <taxon>Rhizodiscinaceae</taxon>
        <taxon>Rhizodiscina</taxon>
    </lineage>
</organism>
<feature type="compositionally biased region" description="Basic and acidic residues" evidence="6">
    <location>
        <begin position="21"/>
        <end position="37"/>
    </location>
</feature>
<dbReference type="Proteomes" id="UP000799772">
    <property type="component" value="Unassembled WGS sequence"/>
</dbReference>
<evidence type="ECO:0000256" key="4">
    <source>
        <dbReference type="ARBA" id="ARBA00022989"/>
    </source>
</evidence>
<evidence type="ECO:0000313" key="9">
    <source>
        <dbReference type="EMBL" id="KAF2092867.1"/>
    </source>
</evidence>
<dbReference type="Pfam" id="PF07690">
    <property type="entry name" value="MFS_1"/>
    <property type="match status" value="1"/>
</dbReference>
<proteinExistence type="inferred from homology"/>
<dbReference type="GO" id="GO:0016020">
    <property type="term" value="C:membrane"/>
    <property type="evidence" value="ECO:0007669"/>
    <property type="project" value="UniProtKB-SubCell"/>
</dbReference>
<evidence type="ECO:0000256" key="7">
    <source>
        <dbReference type="SAM" id="Phobius"/>
    </source>
</evidence>
<dbReference type="FunFam" id="1.20.1250.20:FF:000011">
    <property type="entry name" value="MFS multidrug transporter, putative"/>
    <property type="match status" value="1"/>
</dbReference>
<dbReference type="CDD" id="cd17323">
    <property type="entry name" value="MFS_Tpo1_MDR_like"/>
    <property type="match status" value="1"/>
</dbReference>
<keyword evidence="5 7" id="KW-0472">Membrane</keyword>
<feature type="transmembrane region" description="Helical" evidence="7">
    <location>
        <begin position="388"/>
        <end position="409"/>
    </location>
</feature>
<evidence type="ECO:0000256" key="3">
    <source>
        <dbReference type="ARBA" id="ARBA00022692"/>
    </source>
</evidence>
<dbReference type="AlphaFoldDB" id="A0A9P4I6B3"/>
<accession>A0A9P4I6B3</accession>
<protein>
    <submittedName>
        <fullName evidence="9">MFS general substrate transporter</fullName>
    </submittedName>
</protein>
<keyword evidence="3 7" id="KW-0812">Transmembrane</keyword>
<feature type="transmembrane region" description="Helical" evidence="7">
    <location>
        <begin position="118"/>
        <end position="138"/>
    </location>
</feature>
<feature type="transmembrane region" description="Helical" evidence="7">
    <location>
        <begin position="206"/>
        <end position="229"/>
    </location>
</feature>
<dbReference type="OrthoDB" id="5296287at2759"/>
<keyword evidence="10" id="KW-1185">Reference proteome</keyword>
<feature type="transmembrane region" description="Helical" evidence="7">
    <location>
        <begin position="448"/>
        <end position="471"/>
    </location>
</feature>
<dbReference type="GO" id="GO:0022857">
    <property type="term" value="F:transmembrane transporter activity"/>
    <property type="evidence" value="ECO:0007669"/>
    <property type="project" value="InterPro"/>
</dbReference>
<evidence type="ECO:0000256" key="1">
    <source>
        <dbReference type="ARBA" id="ARBA00004141"/>
    </source>
</evidence>
<sequence length="519" mass="56356">MDTTKEFGRVATPPPSAKGESQNDDRSYQDDLEKQSVHDNAPSDTVVGEQPIKDPNIVDWDGPDDPANPMNWSLKKKVTAIGIVSILTFLSPFGSTVTSPASADIMATFHSTNETLEIFVTSSYLLGYVFGPLVLAPLSELYGRAIVYNVCNFFFVIWSIACALANNLSALIVFRLFAGLAGSAALILGAGTIADMVPLEKRGLAMMGWILGPVLGPTLGPLVAGYIARAKGWRWIFWLVSILAGAIFLVSLLFLHESYAYAILERKTKRLRKESGNSSLRSALDSGKDPKELFKTAIVRPLKMLFLSPIVLLLSLYMATIYGYQYLMFTTFPRVFKGQYGFSDTSVGLVYLGIGAGFLVALVFSGMTSDRLVKYLTKRNGGTAKPEYRLPLLFVGAIIAPIGLFLYGWTAEKKVHWIVPIIGSAFLGAATFNIMMPSLGYLVDAYTVYAASATAAATVTRSLLGALLPLAGNRMYDALGVGWGTSLLGFIAVAFAPVPLIFWKYGERIRNSGLSQVKF</sequence>
<dbReference type="Gene3D" id="1.20.1250.20">
    <property type="entry name" value="MFS general substrate transporter like domains"/>
    <property type="match status" value="1"/>
</dbReference>
<feature type="region of interest" description="Disordered" evidence="6">
    <location>
        <begin position="1"/>
        <end position="64"/>
    </location>
</feature>
<comment type="caution">
    <text evidence="9">The sequence shown here is derived from an EMBL/GenBank/DDBJ whole genome shotgun (WGS) entry which is preliminary data.</text>
</comment>
<feature type="transmembrane region" description="Helical" evidence="7">
    <location>
        <begin position="483"/>
        <end position="503"/>
    </location>
</feature>
<feature type="transmembrane region" description="Helical" evidence="7">
    <location>
        <begin position="235"/>
        <end position="264"/>
    </location>
</feature>
<evidence type="ECO:0000259" key="8">
    <source>
        <dbReference type="PROSITE" id="PS50850"/>
    </source>
</evidence>
<dbReference type="PROSITE" id="PS50850">
    <property type="entry name" value="MFS"/>
    <property type="match status" value="1"/>
</dbReference>